<comment type="caution">
    <text evidence="2">The sequence shown here is derived from an EMBL/GenBank/DDBJ whole genome shotgun (WGS) entry which is preliminary data.</text>
</comment>
<gene>
    <name evidence="2" type="ORF">B5E88_09865</name>
</gene>
<protein>
    <submittedName>
        <fullName evidence="2">Uncharacterized protein</fullName>
    </submittedName>
</protein>
<proteinExistence type="predicted"/>
<keyword evidence="1" id="KW-0812">Transmembrane</keyword>
<evidence type="ECO:0000313" key="3">
    <source>
        <dbReference type="Proteomes" id="UP000196074"/>
    </source>
</evidence>
<feature type="transmembrane region" description="Helical" evidence="1">
    <location>
        <begin position="20"/>
        <end position="42"/>
    </location>
</feature>
<organism evidence="2 3">
    <name type="scientific">Enterococcus cecorum</name>
    <dbReference type="NCBI Taxonomy" id="44008"/>
    <lineage>
        <taxon>Bacteria</taxon>
        <taxon>Bacillati</taxon>
        <taxon>Bacillota</taxon>
        <taxon>Bacilli</taxon>
        <taxon>Lactobacillales</taxon>
        <taxon>Enterococcaceae</taxon>
        <taxon>Enterococcus</taxon>
    </lineage>
</organism>
<dbReference type="Proteomes" id="UP000196074">
    <property type="component" value="Unassembled WGS sequence"/>
</dbReference>
<dbReference type="EMBL" id="NFLC01000022">
    <property type="protein sequence ID" value="OUQ09491.1"/>
    <property type="molecule type" value="Genomic_DNA"/>
</dbReference>
<evidence type="ECO:0000256" key="1">
    <source>
        <dbReference type="SAM" id="Phobius"/>
    </source>
</evidence>
<keyword evidence="1" id="KW-1133">Transmembrane helix</keyword>
<accession>A0A1Y4QX88</accession>
<evidence type="ECO:0000313" key="2">
    <source>
        <dbReference type="EMBL" id="OUQ09491.1"/>
    </source>
</evidence>
<keyword evidence="1" id="KW-0472">Membrane</keyword>
<reference evidence="3" key="1">
    <citation type="submission" date="2017-04" db="EMBL/GenBank/DDBJ databases">
        <title>Function of individual gut microbiota members based on whole genome sequencing of pure cultures obtained from chicken caecum.</title>
        <authorList>
            <person name="Medvecky M."/>
            <person name="Cejkova D."/>
            <person name="Polansky O."/>
            <person name="Karasova D."/>
            <person name="Kubasova T."/>
            <person name="Cizek A."/>
            <person name="Rychlik I."/>
        </authorList>
    </citation>
    <scope>NUCLEOTIDE SEQUENCE [LARGE SCALE GENOMIC DNA]</scope>
    <source>
        <strain evidence="3">An144</strain>
    </source>
</reference>
<dbReference type="AlphaFoldDB" id="A0A1Y4QX88"/>
<name>A0A1Y4QX88_9ENTE</name>
<sequence>MPIAKSKVARKMSKFDKKHFILAISMLTGTIIAGITCCFLFAKPQHQALKDSYTAYQKTKVEHKQDKVNSAFEVLNARKTIELKK</sequence>
<dbReference type="RefSeq" id="WP_087215710.1">
    <property type="nucleotide sequence ID" value="NZ_NFLC01000022.1"/>
</dbReference>